<name>A0A9N7UZL7_PLEPL</name>
<keyword evidence="3" id="KW-1185">Reference proteome</keyword>
<proteinExistence type="predicted"/>
<dbReference type="EMBL" id="CADEAL010002890">
    <property type="protein sequence ID" value="CAB1442631.1"/>
    <property type="molecule type" value="Genomic_DNA"/>
</dbReference>
<comment type="caution">
    <text evidence="2">The sequence shown here is derived from an EMBL/GenBank/DDBJ whole genome shotgun (WGS) entry which is preliminary data.</text>
</comment>
<dbReference type="Proteomes" id="UP001153269">
    <property type="component" value="Unassembled WGS sequence"/>
</dbReference>
<evidence type="ECO:0000256" key="1">
    <source>
        <dbReference type="SAM" id="MobiDB-lite"/>
    </source>
</evidence>
<evidence type="ECO:0000313" key="2">
    <source>
        <dbReference type="EMBL" id="CAB1442631.1"/>
    </source>
</evidence>
<protein>
    <submittedName>
        <fullName evidence="2">Uncharacterized protein</fullName>
    </submittedName>
</protein>
<gene>
    <name evidence="2" type="ORF">PLEPLA_LOCUS30309</name>
</gene>
<organism evidence="2 3">
    <name type="scientific">Pleuronectes platessa</name>
    <name type="common">European plaice</name>
    <dbReference type="NCBI Taxonomy" id="8262"/>
    <lineage>
        <taxon>Eukaryota</taxon>
        <taxon>Metazoa</taxon>
        <taxon>Chordata</taxon>
        <taxon>Craniata</taxon>
        <taxon>Vertebrata</taxon>
        <taxon>Euteleostomi</taxon>
        <taxon>Actinopterygii</taxon>
        <taxon>Neopterygii</taxon>
        <taxon>Teleostei</taxon>
        <taxon>Neoteleostei</taxon>
        <taxon>Acanthomorphata</taxon>
        <taxon>Carangaria</taxon>
        <taxon>Pleuronectiformes</taxon>
        <taxon>Pleuronectoidei</taxon>
        <taxon>Pleuronectidae</taxon>
        <taxon>Pleuronectes</taxon>
    </lineage>
</organism>
<feature type="region of interest" description="Disordered" evidence="1">
    <location>
        <begin position="65"/>
        <end position="87"/>
    </location>
</feature>
<dbReference type="AlphaFoldDB" id="A0A9N7UZL7"/>
<feature type="region of interest" description="Disordered" evidence="1">
    <location>
        <begin position="20"/>
        <end position="39"/>
    </location>
</feature>
<evidence type="ECO:0000313" key="3">
    <source>
        <dbReference type="Proteomes" id="UP001153269"/>
    </source>
</evidence>
<accession>A0A9N7UZL7</accession>
<sequence>MSVRQAAGMTPLLALEQVISTTRQPGPARSASRRTTAGGDRWQVRGKVTSNFRFTWQSKSLSVAQKADKHGELDVNGSSSRKREGSEIAIKETVKSLAAASLG</sequence>
<reference evidence="2" key="1">
    <citation type="submission" date="2020-03" db="EMBL/GenBank/DDBJ databases">
        <authorList>
            <person name="Weist P."/>
        </authorList>
    </citation>
    <scope>NUCLEOTIDE SEQUENCE</scope>
</reference>